<protein>
    <submittedName>
        <fullName evidence="4">Cytochrome b562</fullName>
    </submittedName>
</protein>
<dbReference type="InterPro" id="IPR009155">
    <property type="entry name" value="Cyt_b562"/>
</dbReference>
<sequence>MARKNSMIRKVVLSSLFSVGLVAGAQAQVCSDTELYGHMQTLAENLRPVSQAIRSNDFNQAQPLVTEMLAAAQGAQQETPFRFRTGASEDDIANYQRAIQRLVDEFETLSVAVNNQDAQTASTVLRSLSEMRRQGHGQFKDRTCR</sequence>
<evidence type="ECO:0000256" key="1">
    <source>
        <dbReference type="ARBA" id="ARBA00005523"/>
    </source>
</evidence>
<dbReference type="RefSeq" id="WP_380694413.1">
    <property type="nucleotide sequence ID" value="NZ_JBHRYR010000002.1"/>
</dbReference>
<dbReference type="SUPFAM" id="SSF47175">
    <property type="entry name" value="Cytochromes"/>
    <property type="match status" value="1"/>
</dbReference>
<accession>A0ABV7ZX53</accession>
<comment type="caution">
    <text evidence="4">The sequence shown here is derived from an EMBL/GenBank/DDBJ whole genome shotgun (WGS) entry which is preliminary data.</text>
</comment>
<name>A0ABV7ZX53_9GAMM</name>
<proteinExistence type="inferred from homology"/>
<gene>
    <name evidence="4" type="ORF">ACFOOG_05870</name>
</gene>
<evidence type="ECO:0000256" key="3">
    <source>
        <dbReference type="SAM" id="SignalP"/>
    </source>
</evidence>
<dbReference type="Pfam" id="PF07361">
    <property type="entry name" value="Cytochrom_B562"/>
    <property type="match status" value="1"/>
</dbReference>
<evidence type="ECO:0000313" key="5">
    <source>
        <dbReference type="Proteomes" id="UP001595617"/>
    </source>
</evidence>
<keyword evidence="5" id="KW-1185">Reference proteome</keyword>
<comment type="similarity">
    <text evidence="1">Belongs to the cytochrome b562 family.</text>
</comment>
<feature type="signal peptide" evidence="3">
    <location>
        <begin position="1"/>
        <end position="27"/>
    </location>
</feature>
<dbReference type="Gene3D" id="1.20.120.10">
    <property type="entry name" value="Cytochrome c/b562"/>
    <property type="match status" value="1"/>
</dbReference>
<dbReference type="InterPro" id="IPR010980">
    <property type="entry name" value="Cyt_c/b562"/>
</dbReference>
<organism evidence="4 5">
    <name type="scientific">Saccharospirillum mangrovi</name>
    <dbReference type="NCBI Taxonomy" id="2161747"/>
    <lineage>
        <taxon>Bacteria</taxon>
        <taxon>Pseudomonadati</taxon>
        <taxon>Pseudomonadota</taxon>
        <taxon>Gammaproteobacteria</taxon>
        <taxon>Oceanospirillales</taxon>
        <taxon>Saccharospirillaceae</taxon>
        <taxon>Saccharospirillum</taxon>
    </lineage>
</organism>
<reference evidence="5" key="1">
    <citation type="journal article" date="2019" name="Int. J. Syst. Evol. Microbiol.">
        <title>The Global Catalogue of Microorganisms (GCM) 10K type strain sequencing project: providing services to taxonomists for standard genome sequencing and annotation.</title>
        <authorList>
            <consortium name="The Broad Institute Genomics Platform"/>
            <consortium name="The Broad Institute Genome Sequencing Center for Infectious Disease"/>
            <person name="Wu L."/>
            <person name="Ma J."/>
        </authorList>
    </citation>
    <scope>NUCLEOTIDE SEQUENCE [LARGE SCALE GENOMIC DNA]</scope>
    <source>
        <strain evidence="5">IBRC 10765</strain>
    </source>
</reference>
<keyword evidence="2 3" id="KW-0732">Signal</keyword>
<dbReference type="EMBL" id="JBHRYR010000002">
    <property type="protein sequence ID" value="MFC3852358.1"/>
    <property type="molecule type" value="Genomic_DNA"/>
</dbReference>
<evidence type="ECO:0000313" key="4">
    <source>
        <dbReference type="EMBL" id="MFC3852358.1"/>
    </source>
</evidence>
<evidence type="ECO:0000256" key="2">
    <source>
        <dbReference type="ARBA" id="ARBA00022729"/>
    </source>
</evidence>
<dbReference type="Proteomes" id="UP001595617">
    <property type="component" value="Unassembled WGS sequence"/>
</dbReference>
<feature type="chain" id="PRO_5047539062" evidence="3">
    <location>
        <begin position="28"/>
        <end position="145"/>
    </location>
</feature>